<evidence type="ECO:0000313" key="2">
    <source>
        <dbReference type="EMBL" id="MFH4983292.1"/>
    </source>
</evidence>
<evidence type="ECO:0000256" key="1">
    <source>
        <dbReference type="SAM" id="SignalP"/>
    </source>
</evidence>
<dbReference type="Proteomes" id="UP001608902">
    <property type="component" value="Unassembled WGS sequence"/>
</dbReference>
<dbReference type="AlphaFoldDB" id="A0ABD6EW10"/>
<keyword evidence="3" id="KW-1185">Reference proteome</keyword>
<protein>
    <submittedName>
        <fullName evidence="2">Uncharacterized protein</fullName>
    </submittedName>
</protein>
<name>A0ABD6EW10_9BILA</name>
<feature type="signal peptide" evidence="1">
    <location>
        <begin position="1"/>
        <end position="25"/>
    </location>
</feature>
<evidence type="ECO:0000313" key="3">
    <source>
        <dbReference type="Proteomes" id="UP001608902"/>
    </source>
</evidence>
<organism evidence="2 3">
    <name type="scientific">Gnathostoma spinigerum</name>
    <dbReference type="NCBI Taxonomy" id="75299"/>
    <lineage>
        <taxon>Eukaryota</taxon>
        <taxon>Metazoa</taxon>
        <taxon>Ecdysozoa</taxon>
        <taxon>Nematoda</taxon>
        <taxon>Chromadorea</taxon>
        <taxon>Rhabditida</taxon>
        <taxon>Spirurina</taxon>
        <taxon>Gnathostomatomorpha</taxon>
        <taxon>Gnathostomatoidea</taxon>
        <taxon>Gnathostomatidae</taxon>
        <taxon>Gnathostoma</taxon>
    </lineage>
</organism>
<keyword evidence="1" id="KW-0732">Signal</keyword>
<reference evidence="2 3" key="1">
    <citation type="submission" date="2024-08" db="EMBL/GenBank/DDBJ databases">
        <title>Gnathostoma spinigerum genome.</title>
        <authorList>
            <person name="Gonzalez-Bertolin B."/>
            <person name="Monzon S."/>
            <person name="Zaballos A."/>
            <person name="Jimenez P."/>
            <person name="Dekumyoy P."/>
            <person name="Varona S."/>
            <person name="Cuesta I."/>
            <person name="Sumanam S."/>
            <person name="Adisakwattana P."/>
            <person name="Gasser R.B."/>
            <person name="Hernandez-Gonzalez A."/>
            <person name="Young N.D."/>
            <person name="Perteguer M.J."/>
        </authorList>
    </citation>
    <scope>NUCLEOTIDE SEQUENCE [LARGE SCALE GENOMIC DNA]</scope>
    <source>
        <strain evidence="2">AL3</strain>
        <tissue evidence="2">Liver</tissue>
    </source>
</reference>
<gene>
    <name evidence="2" type="ORF">AB6A40_010001</name>
</gene>
<accession>A0ABD6EW10</accession>
<sequence length="102" mass="11379">MLKPCIMRYLSLAALILTLIVSVNSVRQCAATCSPHITLPCSFGSLDRCIERTCKDLCWKDDNRPMNSCYCRGAEEGRTLRACFCGPSTLKGQRNRGKTIVF</sequence>
<comment type="caution">
    <text evidence="2">The sequence shown here is derived from an EMBL/GenBank/DDBJ whole genome shotgun (WGS) entry which is preliminary data.</text>
</comment>
<feature type="chain" id="PRO_5044851585" evidence="1">
    <location>
        <begin position="26"/>
        <end position="102"/>
    </location>
</feature>
<proteinExistence type="predicted"/>
<dbReference type="EMBL" id="JBGFUD010011736">
    <property type="protein sequence ID" value="MFH4983292.1"/>
    <property type="molecule type" value="Genomic_DNA"/>
</dbReference>